<sequence length="112" mass="12228">MPLYLTKQGLVEEAASCAMMKCDKVLSLVEIQILLQIEKSKRKSKSKSKKKPLEEGSLQLAYMAIAKLGGFTDSKRAGTPCSRMGNTVDRQVLSSGTSAGTDYCERNAVGWH</sequence>
<organism evidence="1 2">
    <name type="scientific">Pseudoalteromonas prydzensis</name>
    <dbReference type="NCBI Taxonomy" id="182141"/>
    <lineage>
        <taxon>Bacteria</taxon>
        <taxon>Pseudomonadati</taxon>
        <taxon>Pseudomonadota</taxon>
        <taxon>Gammaproteobacteria</taxon>
        <taxon>Alteromonadales</taxon>
        <taxon>Pseudoalteromonadaceae</taxon>
        <taxon>Pseudoalteromonas</taxon>
    </lineage>
</organism>
<reference evidence="1 2" key="1">
    <citation type="submission" date="2020-07" db="EMBL/GenBank/DDBJ databases">
        <title>Halophilic bacteria isolated from french cheeses.</title>
        <authorList>
            <person name="Kothe C.I."/>
            <person name="Farah-Kraiem B."/>
            <person name="Renault P."/>
            <person name="Dridi B."/>
        </authorList>
    </citation>
    <scope>NUCLEOTIDE SEQUENCE [LARGE SCALE GENOMIC DNA]</scope>
    <source>
        <strain evidence="1 2">FME14</strain>
    </source>
</reference>
<evidence type="ECO:0000313" key="2">
    <source>
        <dbReference type="Proteomes" id="UP000707245"/>
    </source>
</evidence>
<dbReference type="Gene3D" id="1.10.740.10">
    <property type="entry name" value="Transferase Inhibitor Protein From Tn5, Chain"/>
    <property type="match status" value="1"/>
</dbReference>
<dbReference type="EMBL" id="RRZA01000047">
    <property type="protein sequence ID" value="MBE0458629.1"/>
    <property type="molecule type" value="Genomic_DNA"/>
</dbReference>
<name>A0ABR9FP85_9GAMM</name>
<dbReference type="Proteomes" id="UP000707245">
    <property type="component" value="Unassembled WGS sequence"/>
</dbReference>
<gene>
    <name evidence="1" type="ORF">EI167_14475</name>
</gene>
<proteinExistence type="predicted"/>
<evidence type="ECO:0000313" key="1">
    <source>
        <dbReference type="EMBL" id="MBE0458629.1"/>
    </source>
</evidence>
<keyword evidence="2" id="KW-1185">Reference proteome</keyword>
<comment type="caution">
    <text evidence="1">The sequence shown here is derived from an EMBL/GenBank/DDBJ whole genome shotgun (WGS) entry which is preliminary data.</text>
</comment>
<accession>A0ABR9FP85</accession>
<dbReference type="InterPro" id="IPR014737">
    <property type="entry name" value="Transposase_Tn5-like_C"/>
</dbReference>
<protein>
    <submittedName>
        <fullName evidence="1">Uncharacterized protein</fullName>
    </submittedName>
</protein>